<gene>
    <name evidence="3" type="ORF">CEP50_18860</name>
</gene>
<feature type="compositionally biased region" description="Low complexity" evidence="1">
    <location>
        <begin position="62"/>
        <end position="74"/>
    </location>
</feature>
<proteinExistence type="predicted"/>
<evidence type="ECO:0000256" key="2">
    <source>
        <dbReference type="SAM" id="Phobius"/>
    </source>
</evidence>
<reference evidence="3 4" key="1">
    <citation type="submission" date="2018-03" db="EMBL/GenBank/DDBJ databases">
        <title>Actinopolyspora mortivallis from Sahara, screening for active biomolecules.</title>
        <authorList>
            <person name="Selama O."/>
            <person name="Wellington E.M.H."/>
            <person name="Hacene H."/>
        </authorList>
    </citation>
    <scope>NUCLEOTIDE SEQUENCE [LARGE SCALE GENOMIC DNA]</scope>
    <source>
        <strain evidence="3 4">M5A</strain>
    </source>
</reference>
<feature type="transmembrane region" description="Helical" evidence="2">
    <location>
        <begin position="12"/>
        <end position="37"/>
    </location>
</feature>
<dbReference type="AlphaFoldDB" id="A0A2T0GRP9"/>
<organism evidence="3 4">
    <name type="scientific">Actinopolyspora mortivallis</name>
    <dbReference type="NCBI Taxonomy" id="33906"/>
    <lineage>
        <taxon>Bacteria</taxon>
        <taxon>Bacillati</taxon>
        <taxon>Actinomycetota</taxon>
        <taxon>Actinomycetes</taxon>
        <taxon>Actinopolysporales</taxon>
        <taxon>Actinopolysporaceae</taxon>
        <taxon>Actinopolyspora</taxon>
    </lineage>
</organism>
<dbReference type="EMBL" id="PVSR01000058">
    <property type="protein sequence ID" value="PRW61779.1"/>
    <property type="molecule type" value="Genomic_DNA"/>
</dbReference>
<feature type="compositionally biased region" description="Gly residues" evidence="1">
    <location>
        <begin position="83"/>
        <end position="92"/>
    </location>
</feature>
<keyword evidence="2" id="KW-0472">Membrane</keyword>
<name>A0A2T0GRP9_ACTMO</name>
<feature type="region of interest" description="Disordered" evidence="1">
    <location>
        <begin position="47"/>
        <end position="92"/>
    </location>
</feature>
<accession>A0A2T0GRP9</accession>
<sequence length="92" mass="9290">MREEDVIRGTGVRVVSVVLFAVGAFLLVALSVVVLVVRVNRSRSQGYTFRRPSPYQLGAQRPAGHSVSAPSGGVVPPPPPPGGGGGCAPGGG</sequence>
<protein>
    <submittedName>
        <fullName evidence="3">Uncharacterized protein</fullName>
    </submittedName>
</protein>
<evidence type="ECO:0000256" key="1">
    <source>
        <dbReference type="SAM" id="MobiDB-lite"/>
    </source>
</evidence>
<dbReference type="InParanoid" id="A0A2T0GRP9"/>
<evidence type="ECO:0000313" key="4">
    <source>
        <dbReference type="Proteomes" id="UP000239352"/>
    </source>
</evidence>
<comment type="caution">
    <text evidence="3">The sequence shown here is derived from an EMBL/GenBank/DDBJ whole genome shotgun (WGS) entry which is preliminary data.</text>
</comment>
<evidence type="ECO:0000313" key="3">
    <source>
        <dbReference type="EMBL" id="PRW61779.1"/>
    </source>
</evidence>
<keyword evidence="4" id="KW-1185">Reference proteome</keyword>
<keyword evidence="2" id="KW-1133">Transmembrane helix</keyword>
<feature type="non-terminal residue" evidence="3">
    <location>
        <position position="92"/>
    </location>
</feature>
<dbReference type="Proteomes" id="UP000239352">
    <property type="component" value="Unassembled WGS sequence"/>
</dbReference>
<keyword evidence="2" id="KW-0812">Transmembrane</keyword>